<feature type="signal peptide" evidence="1">
    <location>
        <begin position="1"/>
        <end position="21"/>
    </location>
</feature>
<proteinExistence type="predicted"/>
<dbReference type="GO" id="GO:0016020">
    <property type="term" value="C:membrane"/>
    <property type="evidence" value="ECO:0007669"/>
    <property type="project" value="TreeGrafter"/>
</dbReference>
<dbReference type="Pfam" id="PF00561">
    <property type="entry name" value="Abhydrolase_1"/>
    <property type="match status" value="1"/>
</dbReference>
<sequence>MLAGWVFAAFAALTLWRWSPSSRIYRVHPELKADAPGAFTDIGGVSTHYALRGSGPLIVFVHGWSGCSEDFYRVMDDLSETNTVLAYDHYGHGYTDGVSANSDMRSLVALLSQLLIKLAPLTSNQTLQPFTLIGFSMGGPISAGFALEFPHMVKKLVLINPAGIRVPMPLEGHIVKLPLLGDTLFQLAGRSLLEMQVSKGFVDGEAMEPAVKARKIGAIRSRMQHHPGHAKCLLSMLRHFRPLFDFEDGFAQLQNQSFPVMAILGENDAVCRFEGSKEKLRQLIPRAKVHTIGNCGHEDTLVKHSKEVALVIAAFANDADNSNSTTADR</sequence>
<feature type="domain" description="AB hydrolase-1" evidence="2">
    <location>
        <begin position="56"/>
        <end position="299"/>
    </location>
</feature>
<dbReference type="PRINTS" id="PR00111">
    <property type="entry name" value="ABHYDROLASE"/>
</dbReference>
<keyword evidence="1" id="KW-0732">Signal</keyword>
<dbReference type="PANTHER" id="PTHR43798">
    <property type="entry name" value="MONOACYLGLYCEROL LIPASE"/>
    <property type="match status" value="1"/>
</dbReference>
<dbReference type="InterPro" id="IPR029058">
    <property type="entry name" value="AB_hydrolase_fold"/>
</dbReference>
<accession>A0A7S2TPD5</accession>
<reference evidence="3" key="1">
    <citation type="submission" date="2021-01" db="EMBL/GenBank/DDBJ databases">
        <authorList>
            <person name="Corre E."/>
            <person name="Pelletier E."/>
            <person name="Niang G."/>
            <person name="Scheremetjew M."/>
            <person name="Finn R."/>
            <person name="Kale V."/>
            <person name="Holt S."/>
            <person name="Cochrane G."/>
            <person name="Meng A."/>
            <person name="Brown T."/>
            <person name="Cohen L."/>
        </authorList>
    </citation>
    <scope>NUCLEOTIDE SEQUENCE</scope>
    <source>
        <strain evidence="3">CCMP622</strain>
    </source>
</reference>
<feature type="chain" id="PRO_5031295712" description="AB hydrolase-1 domain-containing protein" evidence="1">
    <location>
        <begin position="22"/>
        <end position="329"/>
    </location>
</feature>
<protein>
    <recommendedName>
        <fullName evidence="2">AB hydrolase-1 domain-containing protein</fullName>
    </recommendedName>
</protein>
<dbReference type="InterPro" id="IPR000073">
    <property type="entry name" value="AB_hydrolase_1"/>
</dbReference>
<gene>
    <name evidence="3" type="ORF">LSP00402_LOCUS7684</name>
</gene>
<dbReference type="Gene3D" id="3.40.50.1820">
    <property type="entry name" value="alpha/beta hydrolase"/>
    <property type="match status" value="1"/>
</dbReference>
<dbReference type="EMBL" id="HBHP01012352">
    <property type="protein sequence ID" value="CAD9759474.1"/>
    <property type="molecule type" value="Transcribed_RNA"/>
</dbReference>
<dbReference type="SUPFAM" id="SSF53474">
    <property type="entry name" value="alpha/beta-Hydrolases"/>
    <property type="match status" value="1"/>
</dbReference>
<evidence type="ECO:0000313" key="3">
    <source>
        <dbReference type="EMBL" id="CAD9759474.1"/>
    </source>
</evidence>
<dbReference type="InterPro" id="IPR050266">
    <property type="entry name" value="AB_hydrolase_sf"/>
</dbReference>
<name>A0A7S2TPD5_9EUKA</name>
<organism evidence="3">
    <name type="scientific">Lotharella oceanica</name>
    <dbReference type="NCBI Taxonomy" id="641309"/>
    <lineage>
        <taxon>Eukaryota</taxon>
        <taxon>Sar</taxon>
        <taxon>Rhizaria</taxon>
        <taxon>Cercozoa</taxon>
        <taxon>Chlorarachniophyceae</taxon>
        <taxon>Lotharella</taxon>
    </lineage>
</organism>
<dbReference type="AlphaFoldDB" id="A0A7S2TPD5"/>
<evidence type="ECO:0000259" key="2">
    <source>
        <dbReference type="Pfam" id="PF00561"/>
    </source>
</evidence>
<evidence type="ECO:0000256" key="1">
    <source>
        <dbReference type="SAM" id="SignalP"/>
    </source>
</evidence>
<dbReference type="PANTHER" id="PTHR43798:SF33">
    <property type="entry name" value="HYDROLASE, PUTATIVE (AFU_ORTHOLOGUE AFUA_2G14860)-RELATED"/>
    <property type="match status" value="1"/>
</dbReference>